<gene>
    <name evidence="2" type="ORF">TorRG33x02_271320</name>
</gene>
<keyword evidence="3" id="KW-1185">Reference proteome</keyword>
<name>A0A2P5CW33_TREOI</name>
<dbReference type="AlphaFoldDB" id="A0A2P5CW33"/>
<dbReference type="InParanoid" id="A0A2P5CW33"/>
<sequence length="62" mass="6672">MEPDPPSTAKEAIERSLASTGHATARATEIYSKKSKKTGLNRPVKVGKNWKIRKGGPLNPGN</sequence>
<feature type="region of interest" description="Disordered" evidence="1">
    <location>
        <begin position="1"/>
        <end position="62"/>
    </location>
</feature>
<evidence type="ECO:0000313" key="3">
    <source>
        <dbReference type="Proteomes" id="UP000237000"/>
    </source>
</evidence>
<evidence type="ECO:0000256" key="1">
    <source>
        <dbReference type="SAM" id="MobiDB-lite"/>
    </source>
</evidence>
<dbReference type="EMBL" id="JXTC01000322">
    <property type="protein sequence ID" value="PON65236.1"/>
    <property type="molecule type" value="Genomic_DNA"/>
</dbReference>
<reference evidence="3" key="1">
    <citation type="submission" date="2016-06" db="EMBL/GenBank/DDBJ databases">
        <title>Parallel loss of symbiosis genes in relatives of nitrogen-fixing non-legume Parasponia.</title>
        <authorList>
            <person name="Van Velzen R."/>
            <person name="Holmer R."/>
            <person name="Bu F."/>
            <person name="Rutten L."/>
            <person name="Van Zeijl A."/>
            <person name="Liu W."/>
            <person name="Santuari L."/>
            <person name="Cao Q."/>
            <person name="Sharma T."/>
            <person name="Shen D."/>
            <person name="Roswanjaya Y."/>
            <person name="Wardhani T."/>
            <person name="Kalhor M.S."/>
            <person name="Jansen J."/>
            <person name="Van den Hoogen J."/>
            <person name="Gungor B."/>
            <person name="Hartog M."/>
            <person name="Hontelez J."/>
            <person name="Verver J."/>
            <person name="Yang W.-C."/>
            <person name="Schijlen E."/>
            <person name="Repin R."/>
            <person name="Schilthuizen M."/>
            <person name="Schranz E."/>
            <person name="Heidstra R."/>
            <person name="Miyata K."/>
            <person name="Fedorova E."/>
            <person name="Kohlen W."/>
            <person name="Bisseling T."/>
            <person name="Smit S."/>
            <person name="Geurts R."/>
        </authorList>
    </citation>
    <scope>NUCLEOTIDE SEQUENCE [LARGE SCALE GENOMIC DNA]</scope>
    <source>
        <strain evidence="3">cv. RG33-2</strain>
    </source>
</reference>
<proteinExistence type="predicted"/>
<dbReference type="Proteomes" id="UP000237000">
    <property type="component" value="Unassembled WGS sequence"/>
</dbReference>
<accession>A0A2P5CW33</accession>
<organism evidence="2 3">
    <name type="scientific">Trema orientale</name>
    <name type="common">Charcoal tree</name>
    <name type="synonym">Celtis orientalis</name>
    <dbReference type="NCBI Taxonomy" id="63057"/>
    <lineage>
        <taxon>Eukaryota</taxon>
        <taxon>Viridiplantae</taxon>
        <taxon>Streptophyta</taxon>
        <taxon>Embryophyta</taxon>
        <taxon>Tracheophyta</taxon>
        <taxon>Spermatophyta</taxon>
        <taxon>Magnoliopsida</taxon>
        <taxon>eudicotyledons</taxon>
        <taxon>Gunneridae</taxon>
        <taxon>Pentapetalae</taxon>
        <taxon>rosids</taxon>
        <taxon>fabids</taxon>
        <taxon>Rosales</taxon>
        <taxon>Cannabaceae</taxon>
        <taxon>Trema</taxon>
    </lineage>
</organism>
<evidence type="ECO:0000313" key="2">
    <source>
        <dbReference type="EMBL" id="PON65236.1"/>
    </source>
</evidence>
<protein>
    <submittedName>
        <fullName evidence="2">Uncharacterized protein</fullName>
    </submittedName>
</protein>
<comment type="caution">
    <text evidence="2">The sequence shown here is derived from an EMBL/GenBank/DDBJ whole genome shotgun (WGS) entry which is preliminary data.</text>
</comment>